<dbReference type="InterPro" id="IPR026444">
    <property type="entry name" value="Secre_tail"/>
</dbReference>
<proteinExistence type="predicted"/>
<organism evidence="1 2">
    <name type="scientific">Segatella oris</name>
    <dbReference type="NCBI Taxonomy" id="28135"/>
    <lineage>
        <taxon>Bacteria</taxon>
        <taxon>Pseudomonadati</taxon>
        <taxon>Bacteroidota</taxon>
        <taxon>Bacteroidia</taxon>
        <taxon>Bacteroidales</taxon>
        <taxon>Prevotellaceae</taxon>
        <taxon>Segatella</taxon>
    </lineage>
</organism>
<dbReference type="Proteomes" id="UP000274578">
    <property type="component" value="Chromosome 1"/>
</dbReference>
<accession>A0A3S4X7H7</accession>
<gene>
    <name evidence="1" type="ORF">NCTC13071_01611</name>
</gene>
<dbReference type="KEGG" id="poc:NCTC13071_01611"/>
<dbReference type="AlphaFoldDB" id="A0A3S4X7H7"/>
<protein>
    <submittedName>
        <fullName evidence="1">Por secretion system C-terminal sorting domain</fullName>
    </submittedName>
</protein>
<reference evidence="1 2" key="1">
    <citation type="submission" date="2018-12" db="EMBL/GenBank/DDBJ databases">
        <authorList>
            <consortium name="Pathogen Informatics"/>
        </authorList>
    </citation>
    <scope>NUCLEOTIDE SEQUENCE [LARGE SCALE GENOMIC DNA]</scope>
    <source>
        <strain evidence="1 2">NCTC13071</strain>
    </source>
</reference>
<dbReference type="EMBL" id="LR134384">
    <property type="protein sequence ID" value="VEH15605.1"/>
    <property type="molecule type" value="Genomic_DNA"/>
</dbReference>
<name>A0A3S4X7H7_9BACT</name>
<evidence type="ECO:0000313" key="1">
    <source>
        <dbReference type="EMBL" id="VEH15605.1"/>
    </source>
</evidence>
<sequence length="148" mass="16514">MLMRNVILLLYLFIMSTVVYARHNEELSINGNRADKNVIEISFEDSAVILHWSDNTTTSNKIADTMTKLACVEGIDKAHIASISGIYEKEILISGTKPGTSINIYDIAGNRLQNILSVSPTTPIDISHFNTGIYLIQDKNTVIKFVKR</sequence>
<dbReference type="NCBIfam" id="TIGR04183">
    <property type="entry name" value="Por_Secre_tail"/>
    <property type="match status" value="1"/>
</dbReference>
<evidence type="ECO:0000313" key="2">
    <source>
        <dbReference type="Proteomes" id="UP000274578"/>
    </source>
</evidence>